<evidence type="ECO:0000313" key="6">
    <source>
        <dbReference type="Proteomes" id="UP001067235"/>
    </source>
</evidence>
<dbReference type="PROSITE" id="PS00571">
    <property type="entry name" value="AMIDASES"/>
    <property type="match status" value="1"/>
</dbReference>
<protein>
    <recommendedName>
        <fullName evidence="3">amidase</fullName>
        <ecNumber evidence="3">3.5.1.4</ecNumber>
    </recommendedName>
</protein>
<reference evidence="5" key="1">
    <citation type="submission" date="2022-12" db="EMBL/GenBank/DDBJ databases">
        <authorList>
            <person name="Krivoruchko A.V."/>
            <person name="Elkin A."/>
        </authorList>
    </citation>
    <scope>NUCLEOTIDE SEQUENCE</scope>
    <source>
        <strain evidence="5">IEGM 1388</strain>
    </source>
</reference>
<dbReference type="PANTHER" id="PTHR11895:SF7">
    <property type="entry name" value="GLUTAMYL-TRNA(GLN) AMIDOTRANSFERASE SUBUNIT A, MITOCHONDRIAL"/>
    <property type="match status" value="1"/>
</dbReference>
<evidence type="ECO:0000256" key="2">
    <source>
        <dbReference type="ARBA" id="ARBA00009199"/>
    </source>
</evidence>
<name>A0ABT4MYN3_GORRU</name>
<keyword evidence="6" id="KW-1185">Reference proteome</keyword>
<dbReference type="InterPro" id="IPR000120">
    <property type="entry name" value="Amidase"/>
</dbReference>
<accession>A0ABT4MYN3</accession>
<comment type="similarity">
    <text evidence="2">Belongs to the amidase family.</text>
</comment>
<dbReference type="RefSeq" id="WP_301572894.1">
    <property type="nucleotide sequence ID" value="NZ_JAPWIE010000005.1"/>
</dbReference>
<dbReference type="InterPro" id="IPR023631">
    <property type="entry name" value="Amidase_dom"/>
</dbReference>
<proteinExistence type="inferred from homology"/>
<dbReference type="EMBL" id="JAPWIE010000005">
    <property type="protein sequence ID" value="MCZ4552118.1"/>
    <property type="molecule type" value="Genomic_DNA"/>
</dbReference>
<sequence length="471" mass="49607">MESRQNWGIRSHGASELTTHYRSGELSPLTVVEETLDAIARYNPDLNAFTQVQGDSARREALESAERYRRGAPLSALDGVPVTIKDLLLTAGRPTLRGSELIDPDQPWPEDSPAVARLHEAGAVTLGKVTTPEFGWKGVTDSPAFGVTRNPWNTERTSGGSSGGSAAAVAAGLGVLSVGTDGGGSIRIPAAFCGIVGFKPTYGRVPIYPASPFGTLAHVGPMGRSVVDVAAMLDVISGFDARDWSALAPAPPVDLGTGSLDGLRIAFSPDLGYGTNNPDVERKVRDTLEVFTGLGAHVEEIDLALSDPVWAYHVLWFAGAAVVVAAHGPGASAKVDPGLIRALDRHSNFSAGDFIDATAVRMDLGRRMGLLHQEYDLLITPAMPDVAFEAGADVPAGSDDPDWTSWTPYSYPFNLTQQPAITVPCGFVDGLPVGVQIVGPRHADERVLQAAHAFERHSAVKSSAPKGGGHE</sequence>
<feature type="domain" description="Amidase" evidence="4">
    <location>
        <begin position="31"/>
        <end position="448"/>
    </location>
</feature>
<keyword evidence="5" id="KW-0378">Hydrolase</keyword>
<dbReference type="Gene3D" id="3.90.1300.10">
    <property type="entry name" value="Amidase signature (AS) domain"/>
    <property type="match status" value="1"/>
</dbReference>
<dbReference type="InterPro" id="IPR036928">
    <property type="entry name" value="AS_sf"/>
</dbReference>
<dbReference type="NCBIfam" id="NF004815">
    <property type="entry name" value="PRK06169.1"/>
    <property type="match status" value="1"/>
</dbReference>
<comment type="catalytic activity">
    <reaction evidence="1">
        <text>a monocarboxylic acid amide + H2O = a monocarboxylate + NH4(+)</text>
        <dbReference type="Rhea" id="RHEA:12020"/>
        <dbReference type="ChEBI" id="CHEBI:15377"/>
        <dbReference type="ChEBI" id="CHEBI:28938"/>
        <dbReference type="ChEBI" id="CHEBI:35757"/>
        <dbReference type="ChEBI" id="CHEBI:83628"/>
        <dbReference type="EC" id="3.5.1.4"/>
    </reaction>
</comment>
<evidence type="ECO:0000313" key="5">
    <source>
        <dbReference type="EMBL" id="MCZ4552118.1"/>
    </source>
</evidence>
<dbReference type="GO" id="GO:0004040">
    <property type="term" value="F:amidase activity"/>
    <property type="evidence" value="ECO:0007669"/>
    <property type="project" value="UniProtKB-EC"/>
</dbReference>
<dbReference type="Pfam" id="PF01425">
    <property type="entry name" value="Amidase"/>
    <property type="match status" value="1"/>
</dbReference>
<dbReference type="PANTHER" id="PTHR11895">
    <property type="entry name" value="TRANSAMIDASE"/>
    <property type="match status" value="1"/>
</dbReference>
<comment type="caution">
    <text evidence="5">The sequence shown here is derived from an EMBL/GenBank/DDBJ whole genome shotgun (WGS) entry which is preliminary data.</text>
</comment>
<dbReference type="SUPFAM" id="SSF75304">
    <property type="entry name" value="Amidase signature (AS) enzymes"/>
    <property type="match status" value="1"/>
</dbReference>
<dbReference type="Proteomes" id="UP001067235">
    <property type="component" value="Unassembled WGS sequence"/>
</dbReference>
<evidence type="ECO:0000259" key="4">
    <source>
        <dbReference type="Pfam" id="PF01425"/>
    </source>
</evidence>
<dbReference type="InterPro" id="IPR020556">
    <property type="entry name" value="Amidase_CS"/>
</dbReference>
<gene>
    <name evidence="5" type="ORF">O4213_19150</name>
</gene>
<evidence type="ECO:0000256" key="3">
    <source>
        <dbReference type="ARBA" id="ARBA00012922"/>
    </source>
</evidence>
<dbReference type="EC" id="3.5.1.4" evidence="3"/>
<organism evidence="5 6">
    <name type="scientific">Gordonia rubripertincta</name>
    <name type="common">Rhodococcus corallinus</name>
    <dbReference type="NCBI Taxonomy" id="36822"/>
    <lineage>
        <taxon>Bacteria</taxon>
        <taxon>Bacillati</taxon>
        <taxon>Actinomycetota</taxon>
        <taxon>Actinomycetes</taxon>
        <taxon>Mycobacteriales</taxon>
        <taxon>Gordoniaceae</taxon>
        <taxon>Gordonia</taxon>
    </lineage>
</organism>
<evidence type="ECO:0000256" key="1">
    <source>
        <dbReference type="ARBA" id="ARBA00001311"/>
    </source>
</evidence>